<sequence length="97" mass="11344">MNVSSSDQSYMKVSPFQIAKRLEGTHRTIWPKFSLKLSAILIDDGIDQLDKMVDIEWHKKVVPMVGRILRVERLAERFLTRVQMEQMDTGFIHGDFH</sequence>
<accession>A0A9Q1LHS7</accession>
<evidence type="ECO:0000313" key="2">
    <source>
        <dbReference type="Proteomes" id="UP001152561"/>
    </source>
</evidence>
<reference evidence="2" key="1">
    <citation type="journal article" date="2023" name="Proc. Natl. Acad. Sci. U.S.A.">
        <title>Genomic and structural basis for evolution of tropane alkaloid biosynthesis.</title>
        <authorList>
            <person name="Wanga Y.-J."/>
            <person name="Taina T."/>
            <person name="Yua J.-Y."/>
            <person name="Lia J."/>
            <person name="Xua B."/>
            <person name="Chenc J."/>
            <person name="D'Auriad J.C."/>
            <person name="Huanga J.-P."/>
            <person name="Huanga S.-X."/>
        </authorList>
    </citation>
    <scope>NUCLEOTIDE SEQUENCE [LARGE SCALE GENOMIC DNA]</scope>
    <source>
        <strain evidence="2">cv. KIB-2019</strain>
    </source>
</reference>
<proteinExistence type="predicted"/>
<dbReference type="EMBL" id="JAJAGQ010000018">
    <property type="protein sequence ID" value="KAJ8535526.1"/>
    <property type="molecule type" value="Genomic_DNA"/>
</dbReference>
<dbReference type="AlphaFoldDB" id="A0A9Q1LHS7"/>
<dbReference type="PANTHER" id="PTHR43383:SF2">
    <property type="entry name" value="AMIDOHYDROLASE 2 FAMILY PROTEIN"/>
    <property type="match status" value="1"/>
</dbReference>
<dbReference type="OrthoDB" id="77835at2759"/>
<protein>
    <submittedName>
        <fullName evidence="1">Uncharacterized protein</fullName>
    </submittedName>
</protein>
<keyword evidence="2" id="KW-1185">Reference proteome</keyword>
<name>A0A9Q1LHS7_9SOLA</name>
<comment type="caution">
    <text evidence="1">The sequence shown here is derived from an EMBL/GenBank/DDBJ whole genome shotgun (WGS) entry which is preliminary data.</text>
</comment>
<dbReference type="PANTHER" id="PTHR43383">
    <property type="entry name" value="NODULIN 6"/>
    <property type="match status" value="1"/>
</dbReference>
<dbReference type="Proteomes" id="UP001152561">
    <property type="component" value="Unassembled WGS sequence"/>
</dbReference>
<organism evidence="1 2">
    <name type="scientific">Anisodus acutangulus</name>
    <dbReference type="NCBI Taxonomy" id="402998"/>
    <lineage>
        <taxon>Eukaryota</taxon>
        <taxon>Viridiplantae</taxon>
        <taxon>Streptophyta</taxon>
        <taxon>Embryophyta</taxon>
        <taxon>Tracheophyta</taxon>
        <taxon>Spermatophyta</taxon>
        <taxon>Magnoliopsida</taxon>
        <taxon>eudicotyledons</taxon>
        <taxon>Gunneridae</taxon>
        <taxon>Pentapetalae</taxon>
        <taxon>asterids</taxon>
        <taxon>lamiids</taxon>
        <taxon>Solanales</taxon>
        <taxon>Solanaceae</taxon>
        <taxon>Solanoideae</taxon>
        <taxon>Hyoscyameae</taxon>
        <taxon>Anisodus</taxon>
    </lineage>
</organism>
<gene>
    <name evidence="1" type="ORF">K7X08_023246</name>
</gene>
<dbReference type="Gene3D" id="3.20.20.140">
    <property type="entry name" value="Metal-dependent hydrolases"/>
    <property type="match status" value="1"/>
</dbReference>
<evidence type="ECO:0000313" key="1">
    <source>
        <dbReference type="EMBL" id="KAJ8535526.1"/>
    </source>
</evidence>